<evidence type="ECO:0000259" key="8">
    <source>
        <dbReference type="Pfam" id="PF04542"/>
    </source>
</evidence>
<evidence type="ECO:0000256" key="6">
    <source>
        <dbReference type="ARBA" id="ARBA00023163"/>
    </source>
</evidence>
<protein>
    <recommendedName>
        <fullName evidence="2">RNA polymerase sigma factor SigS</fullName>
    </recommendedName>
</protein>
<comment type="function">
    <text evidence="7">Sigma factors are initiation factors that promote the attachment of RNA polymerase to specific initiation sites and are then released. Sigma-S contributes to the protection against external stress, thus playing a role in cellular fitness and survival.</text>
</comment>
<name>A0ABS9CLT1_9FIRM</name>
<keyword evidence="6" id="KW-0804">Transcription</keyword>
<comment type="caution">
    <text evidence="9">The sequence shown here is derived from an EMBL/GenBank/DDBJ whole genome shotgun (WGS) entry which is preliminary data.</text>
</comment>
<dbReference type="RefSeq" id="WP_235322926.1">
    <property type="nucleotide sequence ID" value="NZ_JAFBIT010000001.1"/>
</dbReference>
<keyword evidence="3" id="KW-0805">Transcription regulation</keyword>
<dbReference type="InterPro" id="IPR014284">
    <property type="entry name" value="RNA_pol_sigma-70_dom"/>
</dbReference>
<dbReference type="Pfam" id="PF04542">
    <property type="entry name" value="Sigma70_r2"/>
    <property type="match status" value="1"/>
</dbReference>
<evidence type="ECO:0000313" key="9">
    <source>
        <dbReference type="EMBL" id="MCF2651903.1"/>
    </source>
</evidence>
<evidence type="ECO:0000256" key="7">
    <source>
        <dbReference type="ARBA" id="ARBA00024701"/>
    </source>
</evidence>
<gene>
    <name evidence="9" type="ORF">JQM67_04755</name>
</gene>
<keyword evidence="10" id="KW-1185">Reference proteome</keyword>
<dbReference type="InterPro" id="IPR013325">
    <property type="entry name" value="RNA_pol_sigma_r2"/>
</dbReference>
<dbReference type="InterPro" id="IPR007627">
    <property type="entry name" value="RNA_pol_sigma70_r2"/>
</dbReference>
<dbReference type="PANTHER" id="PTHR43133:SF8">
    <property type="entry name" value="RNA POLYMERASE SIGMA FACTOR HI_1459-RELATED"/>
    <property type="match status" value="1"/>
</dbReference>
<evidence type="ECO:0000313" key="10">
    <source>
        <dbReference type="Proteomes" id="UP001299220"/>
    </source>
</evidence>
<accession>A0ABS9CLT1</accession>
<comment type="similarity">
    <text evidence="1">Belongs to the sigma-70 factor family.</text>
</comment>
<evidence type="ECO:0000256" key="3">
    <source>
        <dbReference type="ARBA" id="ARBA00023015"/>
    </source>
</evidence>
<dbReference type="InterPro" id="IPR016032">
    <property type="entry name" value="Sig_transdc_resp-reg_C-effctor"/>
</dbReference>
<dbReference type="NCBIfam" id="TIGR02937">
    <property type="entry name" value="sigma70-ECF"/>
    <property type="match status" value="1"/>
</dbReference>
<dbReference type="InterPro" id="IPR036388">
    <property type="entry name" value="WH-like_DNA-bd_sf"/>
</dbReference>
<evidence type="ECO:0000256" key="4">
    <source>
        <dbReference type="ARBA" id="ARBA00023082"/>
    </source>
</evidence>
<dbReference type="SUPFAM" id="SSF46894">
    <property type="entry name" value="C-terminal effector domain of the bipartite response regulators"/>
    <property type="match status" value="1"/>
</dbReference>
<sequence length="194" mass="22116">MQKMDQPEYAHGRDEELVRAFQNGNPDAFSELVARYLKLIRIKACSFREIFSLEREDLYQEGLLGLLDAANTYVHDGRASFETYAGRCISNRIVSAVRRSSSRKNSFLNNAIPIEDVELVGADDASDPQALLESRDEMNRMLEAAHVSLSSFERRVLSFYLGGYKRSEVESRLGISVRAFDNAMARVRKKLRQK</sequence>
<dbReference type="Gene3D" id="1.10.10.10">
    <property type="entry name" value="Winged helix-like DNA-binding domain superfamily/Winged helix DNA-binding domain"/>
    <property type="match status" value="1"/>
</dbReference>
<reference evidence="9 10" key="1">
    <citation type="submission" date="2020-12" db="EMBL/GenBank/DDBJ databases">
        <title>Whole genome sequences of gut porcine anaerobes.</title>
        <authorList>
            <person name="Kubasova T."/>
            <person name="Jahodarova E."/>
            <person name="Rychlik I."/>
        </authorList>
    </citation>
    <scope>NUCLEOTIDE SEQUENCE [LARGE SCALE GENOMIC DNA]</scope>
    <source>
        <strain evidence="9 10">An867</strain>
    </source>
</reference>
<dbReference type="EMBL" id="JAFBIT010000001">
    <property type="protein sequence ID" value="MCF2651903.1"/>
    <property type="molecule type" value="Genomic_DNA"/>
</dbReference>
<evidence type="ECO:0000256" key="2">
    <source>
        <dbReference type="ARBA" id="ARBA00021245"/>
    </source>
</evidence>
<feature type="domain" description="RNA polymerase sigma-70 region 2" evidence="8">
    <location>
        <begin position="32"/>
        <end position="101"/>
    </location>
</feature>
<evidence type="ECO:0000256" key="1">
    <source>
        <dbReference type="ARBA" id="ARBA00007788"/>
    </source>
</evidence>
<evidence type="ECO:0000256" key="5">
    <source>
        <dbReference type="ARBA" id="ARBA00023125"/>
    </source>
</evidence>
<proteinExistence type="inferred from homology"/>
<dbReference type="PANTHER" id="PTHR43133">
    <property type="entry name" value="RNA POLYMERASE ECF-TYPE SIGMA FACTO"/>
    <property type="match status" value="1"/>
</dbReference>
<dbReference type="Proteomes" id="UP001299220">
    <property type="component" value="Unassembled WGS sequence"/>
</dbReference>
<dbReference type="InterPro" id="IPR039425">
    <property type="entry name" value="RNA_pol_sigma-70-like"/>
</dbReference>
<keyword evidence="4" id="KW-0731">Sigma factor</keyword>
<organism evidence="9 10">
    <name type="scientific">Anaeromassilibacillus senegalensis</name>
    <dbReference type="NCBI Taxonomy" id="1673717"/>
    <lineage>
        <taxon>Bacteria</taxon>
        <taxon>Bacillati</taxon>
        <taxon>Bacillota</taxon>
        <taxon>Clostridia</taxon>
        <taxon>Eubacteriales</taxon>
        <taxon>Acutalibacteraceae</taxon>
        <taxon>Anaeromassilibacillus</taxon>
    </lineage>
</organism>
<dbReference type="SUPFAM" id="SSF88946">
    <property type="entry name" value="Sigma2 domain of RNA polymerase sigma factors"/>
    <property type="match status" value="1"/>
</dbReference>
<dbReference type="Gene3D" id="1.10.1740.10">
    <property type="match status" value="1"/>
</dbReference>
<keyword evidence="5" id="KW-0238">DNA-binding</keyword>